<keyword evidence="1" id="KW-0378">Hydrolase</keyword>
<dbReference type="Gene3D" id="3.40.720.10">
    <property type="entry name" value="Alkaline Phosphatase, subunit A"/>
    <property type="match status" value="1"/>
</dbReference>
<evidence type="ECO:0008006" key="5">
    <source>
        <dbReference type="Google" id="ProtNLM"/>
    </source>
</evidence>
<dbReference type="PANTHER" id="PTHR31956">
    <property type="entry name" value="NON-SPECIFIC PHOSPHOLIPASE C4-RELATED"/>
    <property type="match status" value="1"/>
</dbReference>
<dbReference type="Pfam" id="PF04185">
    <property type="entry name" value="Phosphoesterase"/>
    <property type="match status" value="1"/>
</dbReference>
<comment type="caution">
    <text evidence="3">The sequence shown here is derived from an EMBL/GenBank/DDBJ whole genome shotgun (WGS) entry which is preliminary data.</text>
</comment>
<keyword evidence="4" id="KW-1185">Reference proteome</keyword>
<gene>
    <name evidence="3" type="ORF">TR51_35460</name>
</gene>
<evidence type="ECO:0000313" key="3">
    <source>
        <dbReference type="EMBL" id="KIQ61494.1"/>
    </source>
</evidence>
<dbReference type="InterPro" id="IPR017850">
    <property type="entry name" value="Alkaline_phosphatase_core_sf"/>
</dbReference>
<evidence type="ECO:0000256" key="2">
    <source>
        <dbReference type="ARBA" id="ARBA00023026"/>
    </source>
</evidence>
<reference evidence="3 4" key="1">
    <citation type="submission" date="2015-02" db="EMBL/GenBank/DDBJ databases">
        <title>Draft genome sequence of Kitasatospora griseola MF730-N6, a bafilomycin, terpentecin and satosporin producer.</title>
        <authorList>
            <person name="Arens J.C."/>
            <person name="Haltli B."/>
            <person name="Kerr R.G."/>
        </authorList>
    </citation>
    <scope>NUCLEOTIDE SEQUENCE [LARGE SCALE GENOMIC DNA]</scope>
    <source>
        <strain evidence="3 4">MF730-N6</strain>
    </source>
</reference>
<dbReference type="STRING" id="2064.TR51_35460"/>
<dbReference type="AlphaFoldDB" id="A0A0D0PGE9"/>
<dbReference type="InterPro" id="IPR007312">
    <property type="entry name" value="Phosphoesterase"/>
</dbReference>
<organism evidence="3 4">
    <name type="scientific">Kitasatospora griseola</name>
    <name type="common">Streptomyces griseolosporeus</name>
    <dbReference type="NCBI Taxonomy" id="2064"/>
    <lineage>
        <taxon>Bacteria</taxon>
        <taxon>Bacillati</taxon>
        <taxon>Actinomycetota</taxon>
        <taxon>Actinomycetes</taxon>
        <taxon>Kitasatosporales</taxon>
        <taxon>Streptomycetaceae</taxon>
        <taxon>Kitasatospora</taxon>
    </lineage>
</organism>
<dbReference type="Proteomes" id="UP000032066">
    <property type="component" value="Unassembled WGS sequence"/>
</dbReference>
<sequence length="169" mass="18974">MKSPCNLSSSGNYDADNIPFVYFKDVTGDAARCQDKLQPITRLWSDLQSTATTPDFVWFEPNSCNTMHNCDVATGDTWMRTNLPKLFASPAWTQQRSVLVITFDEDDNNHGQRIPTIVTSSPGLTKPGYRSPAPYNHYSILRTVEQGLGLPGRLTQNDQYATPLNDIWN</sequence>
<dbReference type="PATRIC" id="fig|2064.6.peg.7492"/>
<proteinExistence type="predicted"/>
<evidence type="ECO:0000313" key="4">
    <source>
        <dbReference type="Proteomes" id="UP000032066"/>
    </source>
</evidence>
<accession>A0A0D0PGE9</accession>
<dbReference type="EMBL" id="JXZB01000006">
    <property type="protein sequence ID" value="KIQ61494.1"/>
    <property type="molecule type" value="Genomic_DNA"/>
</dbReference>
<name>A0A0D0PGE9_KITGR</name>
<evidence type="ECO:0000256" key="1">
    <source>
        <dbReference type="ARBA" id="ARBA00022801"/>
    </source>
</evidence>
<protein>
    <recommendedName>
        <fullName evidence="5">Phosphoesterase</fullName>
    </recommendedName>
</protein>
<keyword evidence="2" id="KW-0843">Virulence</keyword>
<dbReference type="GO" id="GO:0009395">
    <property type="term" value="P:phospholipid catabolic process"/>
    <property type="evidence" value="ECO:0007669"/>
    <property type="project" value="TreeGrafter"/>
</dbReference>
<dbReference type="PANTHER" id="PTHR31956:SF8">
    <property type="entry name" value="ACID PHOSPHATASE PHOA (AFU_ORTHOLOGUE AFUA_1G03570)"/>
    <property type="match status" value="1"/>
</dbReference>
<dbReference type="GO" id="GO:0016788">
    <property type="term" value="F:hydrolase activity, acting on ester bonds"/>
    <property type="evidence" value="ECO:0007669"/>
    <property type="project" value="InterPro"/>
</dbReference>